<dbReference type="SUPFAM" id="SSF46689">
    <property type="entry name" value="Homeodomain-like"/>
    <property type="match status" value="1"/>
</dbReference>
<evidence type="ECO:0000256" key="3">
    <source>
        <dbReference type="ARBA" id="ARBA00023163"/>
    </source>
</evidence>
<accession>A0A7Y6IJ40</accession>
<sequence length="208" mass="22239">MGRSEIMTAAIRHLNTDPAASMAEIAEAAGVSRATLHRHFSGREDLMLALAHQSLDRWAEAQAGAGIAEATASADPELVGRALHTLLTALIEIADEYGFGLADHAMAVHPELRPRAEELEEREVAFLTAAQRAGVLRADLPARWLSSAVLGLAVAARESLRRGDIARRDVPRLLLGTFFDGAAARDPGERTVPDGPGERTGNARKEGR</sequence>
<evidence type="ECO:0000256" key="1">
    <source>
        <dbReference type="ARBA" id="ARBA00023015"/>
    </source>
</evidence>
<dbReference type="PANTHER" id="PTHR30055:SF234">
    <property type="entry name" value="HTH-TYPE TRANSCRIPTIONAL REGULATOR BETI"/>
    <property type="match status" value="1"/>
</dbReference>
<reference evidence="7 8" key="1">
    <citation type="submission" date="2020-06" db="EMBL/GenBank/DDBJ databases">
        <title>Nonomuraea sp. SMC257, a novel actinomycete isolated from soil.</title>
        <authorList>
            <person name="Chanama M."/>
        </authorList>
    </citation>
    <scope>NUCLEOTIDE SEQUENCE [LARGE SCALE GENOMIC DNA]</scope>
    <source>
        <strain evidence="7 8">SMC257</strain>
    </source>
</reference>
<feature type="domain" description="HTH tetR-type" evidence="6">
    <location>
        <begin position="1"/>
        <end position="58"/>
    </location>
</feature>
<feature type="DNA-binding region" description="H-T-H motif" evidence="4">
    <location>
        <begin position="21"/>
        <end position="40"/>
    </location>
</feature>
<dbReference type="GO" id="GO:0000976">
    <property type="term" value="F:transcription cis-regulatory region binding"/>
    <property type="evidence" value="ECO:0007669"/>
    <property type="project" value="TreeGrafter"/>
</dbReference>
<name>A0A7Y6IJ40_9ACTN</name>
<keyword evidence="3" id="KW-0804">Transcription</keyword>
<gene>
    <name evidence="7" type="ORF">HTZ77_41390</name>
</gene>
<dbReference type="EMBL" id="JABWGN010000023">
    <property type="protein sequence ID" value="NUW37809.1"/>
    <property type="molecule type" value="Genomic_DNA"/>
</dbReference>
<comment type="caution">
    <text evidence="7">The sequence shown here is derived from an EMBL/GenBank/DDBJ whole genome shotgun (WGS) entry which is preliminary data.</text>
</comment>
<dbReference type="InterPro" id="IPR001647">
    <property type="entry name" value="HTH_TetR"/>
</dbReference>
<proteinExistence type="predicted"/>
<dbReference type="InterPro" id="IPR036271">
    <property type="entry name" value="Tet_transcr_reg_TetR-rel_C_sf"/>
</dbReference>
<dbReference type="Pfam" id="PF00440">
    <property type="entry name" value="TetR_N"/>
    <property type="match status" value="1"/>
</dbReference>
<evidence type="ECO:0000313" key="8">
    <source>
        <dbReference type="Proteomes" id="UP000586042"/>
    </source>
</evidence>
<protein>
    <submittedName>
        <fullName evidence="7">TetR/AcrR family transcriptional regulator</fullName>
    </submittedName>
</protein>
<evidence type="ECO:0000259" key="6">
    <source>
        <dbReference type="PROSITE" id="PS50977"/>
    </source>
</evidence>
<dbReference type="SUPFAM" id="SSF48498">
    <property type="entry name" value="Tetracyclin repressor-like, C-terminal domain"/>
    <property type="match status" value="1"/>
</dbReference>
<evidence type="ECO:0000256" key="4">
    <source>
        <dbReference type="PROSITE-ProRule" id="PRU00335"/>
    </source>
</evidence>
<dbReference type="AlphaFoldDB" id="A0A7Y6IJ40"/>
<dbReference type="PANTHER" id="PTHR30055">
    <property type="entry name" value="HTH-TYPE TRANSCRIPTIONAL REGULATOR RUTR"/>
    <property type="match status" value="1"/>
</dbReference>
<dbReference type="PROSITE" id="PS50977">
    <property type="entry name" value="HTH_TETR_2"/>
    <property type="match status" value="1"/>
</dbReference>
<dbReference type="Gene3D" id="1.10.357.10">
    <property type="entry name" value="Tetracycline Repressor, domain 2"/>
    <property type="match status" value="1"/>
</dbReference>
<dbReference type="InterPro" id="IPR009057">
    <property type="entry name" value="Homeodomain-like_sf"/>
</dbReference>
<evidence type="ECO:0000313" key="7">
    <source>
        <dbReference type="EMBL" id="NUW37809.1"/>
    </source>
</evidence>
<evidence type="ECO:0000256" key="5">
    <source>
        <dbReference type="SAM" id="MobiDB-lite"/>
    </source>
</evidence>
<keyword evidence="2 4" id="KW-0238">DNA-binding</keyword>
<keyword evidence="8" id="KW-1185">Reference proteome</keyword>
<keyword evidence="1" id="KW-0805">Transcription regulation</keyword>
<dbReference type="Proteomes" id="UP000586042">
    <property type="component" value="Unassembled WGS sequence"/>
</dbReference>
<evidence type="ECO:0000256" key="2">
    <source>
        <dbReference type="ARBA" id="ARBA00023125"/>
    </source>
</evidence>
<organism evidence="7 8">
    <name type="scientific">Nonomuraea montanisoli</name>
    <dbReference type="NCBI Taxonomy" id="2741721"/>
    <lineage>
        <taxon>Bacteria</taxon>
        <taxon>Bacillati</taxon>
        <taxon>Actinomycetota</taxon>
        <taxon>Actinomycetes</taxon>
        <taxon>Streptosporangiales</taxon>
        <taxon>Streptosporangiaceae</taxon>
        <taxon>Nonomuraea</taxon>
    </lineage>
</organism>
<feature type="region of interest" description="Disordered" evidence="5">
    <location>
        <begin position="183"/>
        <end position="208"/>
    </location>
</feature>
<dbReference type="RefSeq" id="WP_175595253.1">
    <property type="nucleotide sequence ID" value="NZ_JABWGN010000023.1"/>
</dbReference>
<dbReference type="InterPro" id="IPR050109">
    <property type="entry name" value="HTH-type_TetR-like_transc_reg"/>
</dbReference>
<dbReference type="GO" id="GO:0003700">
    <property type="term" value="F:DNA-binding transcription factor activity"/>
    <property type="evidence" value="ECO:0007669"/>
    <property type="project" value="TreeGrafter"/>
</dbReference>